<dbReference type="Proteomes" id="UP000694844">
    <property type="component" value="Chromosome 2"/>
</dbReference>
<proteinExistence type="predicted"/>
<sequence length="201" mass="23135">MDYFCRPEIFDMLFVDTNIEYVLPPTVKVEPTDEPVLMLHNGCECPCHQQERTRNKTQHAQITQDQDLFHLIADTFYGEETDFEFEDEHFESVDEVFDILCESGDILCESSDVLFESSDAEYLDIGADNEDRIRNVKDENCLNVNVQVQGNDFSLPQRRIHEIQRVEKEAVNKRAWSVQTGVCSSGFSSSWLSPGNNARNL</sequence>
<evidence type="ECO:0000313" key="1">
    <source>
        <dbReference type="Proteomes" id="UP000694844"/>
    </source>
</evidence>
<reference evidence="2" key="1">
    <citation type="submission" date="2025-08" db="UniProtKB">
        <authorList>
            <consortium name="RefSeq"/>
        </authorList>
    </citation>
    <scope>IDENTIFICATION</scope>
    <source>
        <tissue evidence="2">Whole sample</tissue>
    </source>
</reference>
<organism evidence="1 2">
    <name type="scientific">Crassostrea virginica</name>
    <name type="common">Eastern oyster</name>
    <dbReference type="NCBI Taxonomy" id="6565"/>
    <lineage>
        <taxon>Eukaryota</taxon>
        <taxon>Metazoa</taxon>
        <taxon>Spiralia</taxon>
        <taxon>Lophotrochozoa</taxon>
        <taxon>Mollusca</taxon>
        <taxon>Bivalvia</taxon>
        <taxon>Autobranchia</taxon>
        <taxon>Pteriomorphia</taxon>
        <taxon>Ostreida</taxon>
        <taxon>Ostreoidea</taxon>
        <taxon>Ostreidae</taxon>
        <taxon>Crassostrea</taxon>
    </lineage>
</organism>
<keyword evidence="1" id="KW-1185">Reference proteome</keyword>
<protein>
    <submittedName>
        <fullName evidence="2">Uncharacterized protein LOC111121784</fullName>
    </submittedName>
</protein>
<accession>A0A8B8CSV2</accession>
<name>A0A8B8CSV2_CRAVI</name>
<dbReference type="GeneID" id="111121784"/>
<dbReference type="KEGG" id="cvn:111121784"/>
<evidence type="ECO:0000313" key="2">
    <source>
        <dbReference type="RefSeq" id="XP_022318922.1"/>
    </source>
</evidence>
<dbReference type="RefSeq" id="XP_022318922.1">
    <property type="nucleotide sequence ID" value="XM_022463214.1"/>
</dbReference>
<gene>
    <name evidence="2" type="primary">LOC111121784</name>
</gene>
<dbReference type="AlphaFoldDB" id="A0A8B8CSV2"/>